<protein>
    <submittedName>
        <fullName evidence="1">Glycosyltransferase</fullName>
    </submittedName>
</protein>
<name>A0A6I4TG69_9SPHN</name>
<sequence>MTARTILVNASFAPSLLGFRGPLLRRMVAGGHRVHASAPGLTDDIAVKLRAMGVTPHDVFMQRTGQNPLADLGYLRRLFALIRAQKIDLVLGYTIKPCVWSSLAAKLAGVESASLVTGLGYAFIDSGSVRQSVVRRLSIALWRAATAANRVVIFQNCDDRDDFVAAGALADPAKARLVDGSGVDMADYPRTPLPPRARFLMIARLLGNKGVREYASAAARLIAGGSTARFALAGFFDEGPDGIPESEMAEFQRAGVEYLGPLSDVRGALADCSVYVLPSYREGMPRTVLEAMASGRPVVTTDVPGCRQSIVEGESGFLVPPRDSDALAAAMARLAQDPDLRETMGEAAYRRCADVYAVDRVNDAMMAHLGLASAA</sequence>
<accession>A0A6I4TG69</accession>
<dbReference type="Proteomes" id="UP000439522">
    <property type="component" value="Unassembled WGS sequence"/>
</dbReference>
<dbReference type="Gene3D" id="3.40.50.2000">
    <property type="entry name" value="Glycogen Phosphorylase B"/>
    <property type="match status" value="2"/>
</dbReference>
<reference evidence="1 2" key="1">
    <citation type="submission" date="2019-12" db="EMBL/GenBank/DDBJ databases">
        <title>Genomic-based taxomic classification of the family Erythrobacteraceae.</title>
        <authorList>
            <person name="Xu L."/>
        </authorList>
    </citation>
    <scope>NUCLEOTIDE SEQUENCE [LARGE SCALE GENOMIC DNA]</scope>
    <source>
        <strain evidence="1 2">100921-2</strain>
    </source>
</reference>
<keyword evidence="2" id="KW-1185">Reference proteome</keyword>
<dbReference type="Pfam" id="PF13692">
    <property type="entry name" value="Glyco_trans_1_4"/>
    <property type="match status" value="1"/>
</dbReference>
<dbReference type="OrthoDB" id="9790710at2"/>
<dbReference type="PANTHER" id="PTHR12526">
    <property type="entry name" value="GLYCOSYLTRANSFERASE"/>
    <property type="match status" value="1"/>
</dbReference>
<dbReference type="GO" id="GO:0016757">
    <property type="term" value="F:glycosyltransferase activity"/>
    <property type="evidence" value="ECO:0007669"/>
    <property type="project" value="TreeGrafter"/>
</dbReference>
<dbReference type="RefSeq" id="WP_160611123.1">
    <property type="nucleotide sequence ID" value="NZ_WTZA01000001.1"/>
</dbReference>
<dbReference type="AlphaFoldDB" id="A0A6I4TG69"/>
<evidence type="ECO:0000313" key="1">
    <source>
        <dbReference type="EMBL" id="MXO75488.1"/>
    </source>
</evidence>
<dbReference type="PANTHER" id="PTHR12526:SF638">
    <property type="entry name" value="SPORE COAT PROTEIN SA"/>
    <property type="match status" value="1"/>
</dbReference>
<dbReference type="CDD" id="cd03808">
    <property type="entry name" value="GT4_CapM-like"/>
    <property type="match status" value="1"/>
</dbReference>
<dbReference type="EMBL" id="WTZA01000001">
    <property type="protein sequence ID" value="MXO75488.1"/>
    <property type="molecule type" value="Genomic_DNA"/>
</dbReference>
<keyword evidence="1" id="KW-0808">Transferase</keyword>
<comment type="caution">
    <text evidence="1">The sequence shown here is derived from an EMBL/GenBank/DDBJ whole genome shotgun (WGS) entry which is preliminary data.</text>
</comment>
<dbReference type="SUPFAM" id="SSF53756">
    <property type="entry name" value="UDP-Glycosyltransferase/glycogen phosphorylase"/>
    <property type="match status" value="1"/>
</dbReference>
<proteinExistence type="predicted"/>
<gene>
    <name evidence="1" type="ORF">GRI40_09700</name>
</gene>
<evidence type="ECO:0000313" key="2">
    <source>
        <dbReference type="Proteomes" id="UP000439522"/>
    </source>
</evidence>
<organism evidence="1 2">
    <name type="scientific">Tsuneonella aeria</name>
    <dbReference type="NCBI Taxonomy" id="1837929"/>
    <lineage>
        <taxon>Bacteria</taxon>
        <taxon>Pseudomonadati</taxon>
        <taxon>Pseudomonadota</taxon>
        <taxon>Alphaproteobacteria</taxon>
        <taxon>Sphingomonadales</taxon>
        <taxon>Erythrobacteraceae</taxon>
        <taxon>Tsuneonella</taxon>
    </lineage>
</organism>